<keyword evidence="3" id="KW-1185">Reference proteome</keyword>
<evidence type="ECO:0000256" key="1">
    <source>
        <dbReference type="SAM" id="MobiDB-lite"/>
    </source>
</evidence>
<protein>
    <submittedName>
        <fullName evidence="2">Uncharacterized protein</fullName>
    </submittedName>
</protein>
<dbReference type="Proteomes" id="UP000008068">
    <property type="component" value="Unassembled WGS sequence"/>
</dbReference>
<feature type="region of interest" description="Disordered" evidence="1">
    <location>
        <begin position="156"/>
        <end position="209"/>
    </location>
</feature>
<dbReference type="EMBL" id="GL380713">
    <property type="protein sequence ID" value="EGT59939.1"/>
    <property type="molecule type" value="Genomic_DNA"/>
</dbReference>
<proteinExistence type="predicted"/>
<evidence type="ECO:0000313" key="3">
    <source>
        <dbReference type="Proteomes" id="UP000008068"/>
    </source>
</evidence>
<sequence>MSYCRLENAGLYRATLEAMMYGAPVQEVKDQKFNDTVLEQKAKKVNDLVKRFEKDMTLEDTTVETKEVQAKLETAAKAQPAKPRSGIPSMEQFVQGILRASSPIPQAQAQFEETPILPHRAVKRELNFALLDTAPSADITMSYRPMVRSEGRVRVAEVKASSSPKPKFAITEESPDSAYNSPGSSASSIATTPLESSISARTQDSASSQDQEQELDVFLKLARAQLHATIKEYAAWDPEMLSTIAETGASRRQKALLKIPEPCTITETMLQIYEKCLSGQTTKEMDTIIVSIFHLLEENVHLPRISILEEYLVMKFMKKTMQ</sequence>
<dbReference type="HOGENOM" id="CLU_894964_0_0_1"/>
<dbReference type="OrthoDB" id="5820180at2759"/>
<feature type="compositionally biased region" description="Low complexity" evidence="1">
    <location>
        <begin position="177"/>
        <end position="190"/>
    </location>
</feature>
<dbReference type="InParanoid" id="G0PJL3"/>
<organism evidence="3">
    <name type="scientific">Caenorhabditis brenneri</name>
    <name type="common">Nematode worm</name>
    <dbReference type="NCBI Taxonomy" id="135651"/>
    <lineage>
        <taxon>Eukaryota</taxon>
        <taxon>Metazoa</taxon>
        <taxon>Ecdysozoa</taxon>
        <taxon>Nematoda</taxon>
        <taxon>Chromadorea</taxon>
        <taxon>Rhabditida</taxon>
        <taxon>Rhabditina</taxon>
        <taxon>Rhabditomorpha</taxon>
        <taxon>Rhabditoidea</taxon>
        <taxon>Rhabditidae</taxon>
        <taxon>Peloderinae</taxon>
        <taxon>Caenorhabditis</taxon>
    </lineage>
</organism>
<feature type="compositionally biased region" description="Polar residues" evidence="1">
    <location>
        <begin position="191"/>
        <end position="202"/>
    </location>
</feature>
<dbReference type="AlphaFoldDB" id="G0PJL3"/>
<reference evidence="3" key="1">
    <citation type="submission" date="2011-07" db="EMBL/GenBank/DDBJ databases">
        <authorList>
            <consortium name="Caenorhabditis brenneri Sequencing and Analysis Consortium"/>
            <person name="Wilson R.K."/>
        </authorList>
    </citation>
    <scope>NUCLEOTIDE SEQUENCE [LARGE SCALE GENOMIC DNA]</scope>
    <source>
        <strain evidence="3">PB2801</strain>
    </source>
</reference>
<gene>
    <name evidence="2" type="ORF">CAEBREN_09260</name>
</gene>
<evidence type="ECO:0000313" key="2">
    <source>
        <dbReference type="EMBL" id="EGT59939.1"/>
    </source>
</evidence>
<accession>G0PJL3</accession>
<name>G0PJL3_CAEBE</name>